<dbReference type="PANTHER" id="PTHR45767:SF2">
    <property type="entry name" value="FORKHEAD BOX PROTEIN O"/>
    <property type="match status" value="1"/>
</dbReference>
<feature type="region of interest" description="Disordered" evidence="13">
    <location>
        <begin position="804"/>
        <end position="823"/>
    </location>
</feature>
<dbReference type="Proteomes" id="UP000007875">
    <property type="component" value="Unassembled WGS sequence"/>
</dbReference>
<feature type="region of interest" description="Disordered" evidence="13">
    <location>
        <begin position="254"/>
        <end position="369"/>
    </location>
</feature>
<sequence>MTEMPNIDVDFEPQARPRSGTWPMNRPLGRAEEHGMKLEATIEEASSQEHLLTEGLTQPSLVQNIKQEIKQEPVRTDYNGFVGSPATNLVTDFSSILLNQQSGGGCSNASPNLSFTDLSNAHSAFPTSLSSAIESKPVITSSPTAGLQLATSYPDTGIVSSVTTKPKTTSRKNAWGSESYADLITQGIESSPDKRLTLAQIYDWMVKNVPYFKDKGDSNSSAGWKNSIRHNLSLHSKFKRIQNEGTGKSSWWVINHDAKPGKSPRRRATSMETTNGKYNRSRNKAVAKQKAELLKKQKSLNKQNSPTWARSPTGPDSQDFDHPINKSLLGDFRPRASSNASSIGGRTSPRRGFLTEDLEDDGPPPLSPNSYTAQNSINELFSGRSDSFSIVDGLDLNSPAGSLQNDLLESIAGMDMMNSTSPKPSERNNTSIYLNPTTNQEAYGSSGLFTQPMKSLLSSPPQQMGGTNGATQSRVVVSSPNLASLLQQGSNKGITAKSRALPQTSDMLPPVPRVRSNTMPRLQPQPKYNMNRQPSGESLMPEPILFPNFREVQSLSTSPQNVYMQSMQANQPYNFNGQASIQQQQQQQQPNNIQQQVTHTEPANALSSMTNQNKTLYQLLGQPAGEMQVKCQLPINNQRVPDRGMNYQQQAVPLDTQPSDDLGSNLQQMCQEKFPSDINLDNIDNQEIFNPGAMDFDQMLLDMGTPTNDAFSMDFNSYGPQDVTATQWTWTEVTWTSTLRSSNNPQQQPDNTFNYNIQQQQGALISPQYVYMPDNTPLYMDSNAYQRQGQTGVIMGSTGNPQHFTHHGLRPQSSVGSISDYRM</sequence>
<reference evidence="16" key="1">
    <citation type="submission" date="2003-08" db="EMBL/GenBank/DDBJ databases">
        <authorList>
            <person name="Birren B."/>
            <person name="Nusbaum C."/>
            <person name="Abebe A."/>
            <person name="Abouelleil A."/>
            <person name="Adekoya E."/>
            <person name="Ait-zahra M."/>
            <person name="Allen N."/>
            <person name="Allen T."/>
            <person name="An P."/>
            <person name="Anderson M."/>
            <person name="Anderson S."/>
            <person name="Arachchi H."/>
            <person name="Armbruster J."/>
            <person name="Bachantsang P."/>
            <person name="Baldwin J."/>
            <person name="Barry A."/>
            <person name="Bayul T."/>
            <person name="Blitshsteyn B."/>
            <person name="Bloom T."/>
            <person name="Blye J."/>
            <person name="Boguslavskiy L."/>
            <person name="Borowsky M."/>
            <person name="Boukhgalter B."/>
            <person name="Brunache A."/>
            <person name="Butler J."/>
            <person name="Calixte N."/>
            <person name="Calvo S."/>
            <person name="Camarata J."/>
            <person name="Campo K."/>
            <person name="Chang J."/>
            <person name="Cheshatsang Y."/>
            <person name="Citroen M."/>
            <person name="Collymore A."/>
            <person name="Considine T."/>
            <person name="Cook A."/>
            <person name="Cooke P."/>
            <person name="Corum B."/>
            <person name="Cuomo C."/>
            <person name="David R."/>
            <person name="Dawoe T."/>
            <person name="Degray S."/>
            <person name="Dodge S."/>
            <person name="Dooley K."/>
            <person name="Dorje P."/>
            <person name="Dorjee K."/>
            <person name="Dorris L."/>
            <person name="Duffey N."/>
            <person name="Dupes A."/>
            <person name="Elkins T."/>
            <person name="Engels R."/>
            <person name="Erickson J."/>
            <person name="Farina A."/>
            <person name="Faro S."/>
            <person name="Ferreira P."/>
            <person name="Fischer H."/>
            <person name="Fitzgerald M."/>
            <person name="Foley K."/>
            <person name="Gage D."/>
            <person name="Galagan J."/>
            <person name="Gearin G."/>
            <person name="Gnerre S."/>
            <person name="Gnirke A."/>
            <person name="Goyette A."/>
            <person name="Graham J."/>
            <person name="Grandbois E."/>
            <person name="Gyaltsen K."/>
            <person name="Hafez N."/>
            <person name="Hagopian D."/>
            <person name="Hagos B."/>
            <person name="Hall J."/>
            <person name="Hatcher B."/>
            <person name="Heller A."/>
            <person name="Higgins H."/>
            <person name="Honan T."/>
            <person name="Horn A."/>
            <person name="Houde N."/>
            <person name="Hughes L."/>
            <person name="Hulme W."/>
            <person name="Husby E."/>
            <person name="Iliev I."/>
            <person name="Jaffe D."/>
            <person name="Jones C."/>
            <person name="Kamal M."/>
            <person name="Kamat A."/>
            <person name="Kamvysselis M."/>
            <person name="Karlsson E."/>
            <person name="Kells C."/>
            <person name="Kieu A."/>
            <person name="Kisner P."/>
            <person name="Kodira C."/>
            <person name="Kulbokas E."/>
            <person name="Labutti K."/>
            <person name="Lama D."/>
            <person name="Landers T."/>
            <person name="Leger J."/>
            <person name="Levine S."/>
            <person name="Lewis D."/>
            <person name="Lewis T."/>
            <person name="Lindblad-toh K."/>
            <person name="Liu X."/>
            <person name="Lokyitsang T."/>
            <person name="Lokyitsang Y."/>
            <person name="Lucien O."/>
            <person name="Lui A."/>
            <person name="Ma L.J."/>
            <person name="Mabbitt R."/>
            <person name="Macdonald J."/>
            <person name="Maclean C."/>
            <person name="Major J."/>
            <person name="Manning J."/>
            <person name="Marabella R."/>
            <person name="Maru K."/>
            <person name="Matthews C."/>
            <person name="Mauceli E."/>
            <person name="Mccarthy M."/>
            <person name="Mcdonough S."/>
            <person name="Mcghee T."/>
            <person name="Meldrim J."/>
            <person name="Meneus L."/>
            <person name="Mesirov J."/>
            <person name="Mihalev A."/>
            <person name="Mihova T."/>
            <person name="Mikkelsen T."/>
            <person name="Mlenga V."/>
            <person name="Moru K."/>
            <person name="Mozes J."/>
            <person name="Mulrain L."/>
            <person name="Munson G."/>
            <person name="Naylor J."/>
            <person name="Newes C."/>
            <person name="Nguyen C."/>
            <person name="Nguyen N."/>
            <person name="Nguyen T."/>
            <person name="Nicol R."/>
            <person name="Nielsen C."/>
            <person name="Nizzari M."/>
            <person name="Norbu C."/>
            <person name="Norbu N."/>
            <person name="O'donnell P."/>
            <person name="Okoawo O."/>
            <person name="O'leary S."/>
            <person name="Omotosho B."/>
            <person name="O'neill K."/>
            <person name="Osman S."/>
            <person name="Parker S."/>
            <person name="Perrin D."/>
            <person name="Phunkhang P."/>
            <person name="Piqani B."/>
            <person name="Purcell S."/>
            <person name="Rachupka T."/>
            <person name="Ramasamy U."/>
            <person name="Rameau R."/>
            <person name="Ray V."/>
            <person name="Raymond C."/>
            <person name="Retta R."/>
            <person name="Richardson S."/>
            <person name="Rise C."/>
            <person name="Rodriguez J."/>
            <person name="Rogers J."/>
            <person name="Rogov P."/>
            <person name="Rutman M."/>
            <person name="Schupbach R."/>
            <person name="Seaman C."/>
            <person name="Settipalli S."/>
            <person name="Sharpe T."/>
            <person name="Sheridan J."/>
            <person name="Sherpa N."/>
            <person name="Shi J."/>
            <person name="Smirnov S."/>
            <person name="Smith C."/>
            <person name="Sougnez C."/>
            <person name="Spencer B."/>
            <person name="Stalker J."/>
            <person name="Stange-thomann N."/>
            <person name="Stavropoulos S."/>
            <person name="Stetson K."/>
            <person name="Stone C."/>
            <person name="Stone S."/>
            <person name="Stubbs M."/>
            <person name="Talamas J."/>
            <person name="Tchuinga P."/>
            <person name="Tenzing P."/>
            <person name="Tesfaye S."/>
            <person name="Theodore J."/>
            <person name="Thoulutsang Y."/>
            <person name="Topham K."/>
            <person name="Towey S."/>
            <person name="Tsamla T."/>
            <person name="Tsomo N."/>
            <person name="Vallee D."/>
            <person name="Vassiliev H."/>
            <person name="Venkataraman V."/>
            <person name="Vinson J."/>
            <person name="Vo A."/>
            <person name="Wade C."/>
            <person name="Wang S."/>
            <person name="Wangchuk T."/>
            <person name="Wangdi T."/>
            <person name="Whittaker C."/>
            <person name="Wilkinson J."/>
            <person name="Wu Y."/>
            <person name="Wyman D."/>
            <person name="Yadav S."/>
            <person name="Yang S."/>
            <person name="Yang X."/>
            <person name="Yeager S."/>
            <person name="Yee E."/>
            <person name="Young G."/>
            <person name="Zainoun J."/>
            <person name="Zembeck L."/>
            <person name="Zimmer A."/>
            <person name="Zody M."/>
            <person name="Lander E."/>
        </authorList>
    </citation>
    <scope>NUCLEOTIDE SEQUENCE [LARGE SCALE GENOMIC DNA]</scope>
</reference>
<feature type="domain" description="Fork-head" evidence="14">
    <location>
        <begin position="179"/>
        <end position="283"/>
    </location>
</feature>
<feature type="region of interest" description="Disordered" evidence="13">
    <location>
        <begin position="503"/>
        <end position="542"/>
    </location>
</feature>
<evidence type="ECO:0000313" key="16">
    <source>
        <dbReference type="Proteomes" id="UP000007875"/>
    </source>
</evidence>
<evidence type="ECO:0000313" key="15">
    <source>
        <dbReference type="Ensembl" id="ENSCSAVP00000014223.1"/>
    </source>
</evidence>
<dbReference type="PRINTS" id="PR00053">
    <property type="entry name" value="FORKHEAD"/>
</dbReference>
<keyword evidence="5" id="KW-0597">Phosphoprotein</keyword>
<dbReference type="InterPro" id="IPR030456">
    <property type="entry name" value="TF_fork_head_CS_2"/>
</dbReference>
<keyword evidence="16" id="KW-1185">Reference proteome</keyword>
<feature type="region of interest" description="Disordered" evidence="13">
    <location>
        <begin position="417"/>
        <end position="473"/>
    </location>
</feature>
<evidence type="ECO:0000256" key="3">
    <source>
        <dbReference type="ARBA" id="ARBA00022473"/>
    </source>
</evidence>
<keyword evidence="6" id="KW-0341">Growth regulation</keyword>
<dbReference type="FunFam" id="1.10.10.10:FF:000032">
    <property type="entry name" value="Forkhead box protein O4"/>
    <property type="match status" value="1"/>
</dbReference>
<dbReference type="eggNOG" id="KOG2294">
    <property type="taxonomic scope" value="Eukaryota"/>
</dbReference>
<dbReference type="Gene3D" id="1.10.10.10">
    <property type="entry name" value="Winged helix-like DNA-binding domain superfamily/Winged helix DNA-binding domain"/>
    <property type="match status" value="1"/>
</dbReference>
<evidence type="ECO:0000259" key="14">
    <source>
        <dbReference type="PROSITE" id="PS50039"/>
    </source>
</evidence>
<dbReference type="SUPFAM" id="SSF46785">
    <property type="entry name" value="Winged helix' DNA-binding domain"/>
    <property type="match status" value="1"/>
</dbReference>
<feature type="compositionally biased region" description="Polar residues" evidence="13">
    <location>
        <begin position="306"/>
        <end position="316"/>
    </location>
</feature>
<comment type="subcellular location">
    <subcellularLocation>
        <location evidence="2">Cytoplasm</location>
    </subcellularLocation>
    <subcellularLocation>
        <location evidence="1 12">Nucleus</location>
    </subcellularLocation>
</comment>
<evidence type="ECO:0000256" key="5">
    <source>
        <dbReference type="ARBA" id="ARBA00022553"/>
    </source>
</evidence>
<evidence type="ECO:0000256" key="1">
    <source>
        <dbReference type="ARBA" id="ARBA00004123"/>
    </source>
</evidence>
<dbReference type="InterPro" id="IPR036390">
    <property type="entry name" value="WH_DNA-bd_sf"/>
</dbReference>
<keyword evidence="10 12" id="KW-0539">Nucleus</keyword>
<proteinExistence type="predicted"/>
<dbReference type="GeneTree" id="ENSGT00940000170843"/>
<keyword evidence="7" id="KW-0805">Transcription regulation</keyword>
<protein>
    <recommendedName>
        <fullName evidence="11">Forkhead box protein O</fullName>
    </recommendedName>
</protein>
<dbReference type="STRING" id="51511.ENSCSAVP00000014223"/>
<dbReference type="PROSITE" id="PS00658">
    <property type="entry name" value="FORK_HEAD_2"/>
    <property type="match status" value="1"/>
</dbReference>
<dbReference type="InterPro" id="IPR036388">
    <property type="entry name" value="WH-like_DNA-bd_sf"/>
</dbReference>
<dbReference type="Ensembl" id="ENSCSAVT00000014388.1">
    <property type="protein sequence ID" value="ENSCSAVP00000014223.1"/>
    <property type="gene ID" value="ENSCSAVG00000008339.1"/>
</dbReference>
<organism evidence="15 16">
    <name type="scientific">Ciona savignyi</name>
    <name type="common">Pacific transparent sea squirt</name>
    <dbReference type="NCBI Taxonomy" id="51511"/>
    <lineage>
        <taxon>Eukaryota</taxon>
        <taxon>Metazoa</taxon>
        <taxon>Chordata</taxon>
        <taxon>Tunicata</taxon>
        <taxon>Ascidiacea</taxon>
        <taxon>Phlebobranchia</taxon>
        <taxon>Cionidae</taxon>
        <taxon>Ciona</taxon>
    </lineage>
</organism>
<keyword evidence="9" id="KW-0804">Transcription</keyword>
<reference evidence="15" key="3">
    <citation type="submission" date="2025-09" db="UniProtKB">
        <authorList>
            <consortium name="Ensembl"/>
        </authorList>
    </citation>
    <scope>IDENTIFICATION</scope>
</reference>
<evidence type="ECO:0000256" key="2">
    <source>
        <dbReference type="ARBA" id="ARBA00004496"/>
    </source>
</evidence>
<dbReference type="InParanoid" id="H2Z9F8"/>
<dbReference type="PANTHER" id="PTHR45767">
    <property type="entry name" value="FORKHEAD BOX PROTEIN O"/>
    <property type="match status" value="1"/>
</dbReference>
<dbReference type="AlphaFoldDB" id="H2Z9F8"/>
<evidence type="ECO:0000256" key="10">
    <source>
        <dbReference type="ARBA" id="ARBA00023242"/>
    </source>
</evidence>
<dbReference type="GO" id="GO:0005737">
    <property type="term" value="C:cytoplasm"/>
    <property type="evidence" value="ECO:0007669"/>
    <property type="project" value="UniProtKB-SubCell"/>
</dbReference>
<evidence type="ECO:0000256" key="12">
    <source>
        <dbReference type="PROSITE-ProRule" id="PRU00089"/>
    </source>
</evidence>
<dbReference type="GO" id="GO:0000978">
    <property type="term" value="F:RNA polymerase II cis-regulatory region sequence-specific DNA binding"/>
    <property type="evidence" value="ECO:0007669"/>
    <property type="project" value="TreeGrafter"/>
</dbReference>
<dbReference type="Pfam" id="PF00250">
    <property type="entry name" value="Forkhead"/>
    <property type="match status" value="1"/>
</dbReference>
<keyword evidence="8 12" id="KW-0238">DNA-binding</keyword>
<evidence type="ECO:0000256" key="4">
    <source>
        <dbReference type="ARBA" id="ARBA00022490"/>
    </source>
</evidence>
<dbReference type="PROSITE" id="PS50039">
    <property type="entry name" value="FORK_HEAD_3"/>
    <property type="match status" value="1"/>
</dbReference>
<evidence type="ECO:0000256" key="11">
    <source>
        <dbReference type="ARBA" id="ARBA00039893"/>
    </source>
</evidence>
<dbReference type="GO" id="GO:0000981">
    <property type="term" value="F:DNA-binding transcription factor activity, RNA polymerase II-specific"/>
    <property type="evidence" value="ECO:0007669"/>
    <property type="project" value="TreeGrafter"/>
</dbReference>
<evidence type="ECO:0000256" key="7">
    <source>
        <dbReference type="ARBA" id="ARBA00023015"/>
    </source>
</evidence>
<feature type="compositionally biased region" description="Polar residues" evidence="13">
    <location>
        <begin position="515"/>
        <end position="536"/>
    </location>
</feature>
<evidence type="ECO:0000256" key="13">
    <source>
        <dbReference type="SAM" id="MobiDB-lite"/>
    </source>
</evidence>
<feature type="compositionally biased region" description="Polar residues" evidence="13">
    <location>
        <begin position="336"/>
        <end position="345"/>
    </location>
</feature>
<evidence type="ECO:0000256" key="9">
    <source>
        <dbReference type="ARBA" id="ARBA00023163"/>
    </source>
</evidence>
<feature type="DNA-binding region" description="Fork-head" evidence="12">
    <location>
        <begin position="179"/>
        <end position="283"/>
    </location>
</feature>
<dbReference type="CDD" id="cd20032">
    <property type="entry name" value="FH_FOXO"/>
    <property type="match status" value="1"/>
</dbReference>
<dbReference type="SMART" id="SM00339">
    <property type="entry name" value="FH"/>
    <property type="match status" value="1"/>
</dbReference>
<name>H2Z9F8_CIOSA</name>
<accession>H2Z9F8</accession>
<dbReference type="HOGENOM" id="CLU_343861_0_0_1"/>
<keyword evidence="4" id="KW-0963">Cytoplasm</keyword>
<evidence type="ECO:0000256" key="6">
    <source>
        <dbReference type="ARBA" id="ARBA00022604"/>
    </source>
</evidence>
<feature type="region of interest" description="Disordered" evidence="13">
    <location>
        <begin position="1"/>
        <end position="28"/>
    </location>
</feature>
<evidence type="ECO:0000256" key="8">
    <source>
        <dbReference type="ARBA" id="ARBA00023125"/>
    </source>
</evidence>
<dbReference type="InterPro" id="IPR001766">
    <property type="entry name" value="Fork_head_dom"/>
</dbReference>
<reference evidence="15" key="2">
    <citation type="submission" date="2025-08" db="UniProtKB">
        <authorList>
            <consortium name="Ensembl"/>
        </authorList>
    </citation>
    <scope>IDENTIFICATION</scope>
</reference>
<keyword evidence="3" id="KW-0217">Developmental protein</keyword>
<dbReference type="GO" id="GO:0005634">
    <property type="term" value="C:nucleus"/>
    <property type="evidence" value="ECO:0007669"/>
    <property type="project" value="UniProtKB-SubCell"/>
</dbReference>